<accession>A0A1I4R1T9</accession>
<name>A0A1I4R1T9_9RHOB</name>
<dbReference type="RefSeq" id="WP_093095031.1">
    <property type="nucleotide sequence ID" value="NZ_FOTQ01000007.1"/>
</dbReference>
<dbReference type="OrthoDB" id="7860130at2"/>
<reference evidence="1 2" key="1">
    <citation type="submission" date="2016-10" db="EMBL/GenBank/DDBJ databases">
        <authorList>
            <person name="de Groot N.N."/>
        </authorList>
    </citation>
    <scope>NUCLEOTIDE SEQUENCE [LARGE SCALE GENOMIC DNA]</scope>
    <source>
        <strain evidence="1 2">DSM 15283</strain>
    </source>
</reference>
<dbReference type="Proteomes" id="UP000199144">
    <property type="component" value="Unassembled WGS sequence"/>
</dbReference>
<sequence>MTPYFMTFHVKGELAGTLFLREPEPRLLIDLSPAPTTGAKAPGHAYPERVCFTLRSSELITRFRDEMRPGDVVEATGTFSQSGYIPHKTSHIDTTFMMLDFTRVTRRLPNLSHSGRTYHMPELVWMH</sequence>
<protein>
    <recommendedName>
        <fullName evidence="3">Single-strand binding protein family protein</fullName>
    </recommendedName>
</protein>
<organism evidence="1 2">
    <name type="scientific">Shimia aestuarii</name>
    <dbReference type="NCBI Taxonomy" id="254406"/>
    <lineage>
        <taxon>Bacteria</taxon>
        <taxon>Pseudomonadati</taxon>
        <taxon>Pseudomonadota</taxon>
        <taxon>Alphaproteobacteria</taxon>
        <taxon>Rhodobacterales</taxon>
        <taxon>Roseobacteraceae</taxon>
    </lineage>
</organism>
<dbReference type="EMBL" id="FOTQ01000007">
    <property type="protein sequence ID" value="SFM45910.1"/>
    <property type="molecule type" value="Genomic_DNA"/>
</dbReference>
<evidence type="ECO:0008006" key="3">
    <source>
        <dbReference type="Google" id="ProtNLM"/>
    </source>
</evidence>
<keyword evidence="2" id="KW-1185">Reference proteome</keyword>
<evidence type="ECO:0000313" key="1">
    <source>
        <dbReference type="EMBL" id="SFM45910.1"/>
    </source>
</evidence>
<dbReference type="AlphaFoldDB" id="A0A1I4R1T9"/>
<proteinExistence type="predicted"/>
<evidence type="ECO:0000313" key="2">
    <source>
        <dbReference type="Proteomes" id="UP000199144"/>
    </source>
</evidence>
<gene>
    <name evidence="1" type="ORF">SAMN04488042_107213</name>
</gene>
<dbReference type="STRING" id="254406.SAMN04488042_107213"/>